<name>A0A381IAN5_CLODI</name>
<dbReference type="Pfam" id="PF13408">
    <property type="entry name" value="Zn_ribbon_recom"/>
    <property type="match status" value="1"/>
</dbReference>
<dbReference type="PROSITE" id="PS51737">
    <property type="entry name" value="RECOMBINASE_DNA_BIND"/>
    <property type="match status" value="1"/>
</dbReference>
<dbReference type="Pfam" id="PF00239">
    <property type="entry name" value="Resolvase"/>
    <property type="match status" value="1"/>
</dbReference>
<reference evidence="4" key="1">
    <citation type="submission" date="2018-06" db="EMBL/GenBank/DDBJ databases">
        <authorList>
            <consortium name="Pathogen Informatics"/>
            <person name="Doyle S."/>
        </authorList>
    </citation>
    <scope>NUCLEOTIDE SEQUENCE</scope>
    <source>
        <strain evidence="4">NCTC13307</strain>
    </source>
</reference>
<dbReference type="PROSITE" id="PS51736">
    <property type="entry name" value="RECOMBINASES_3"/>
    <property type="match status" value="1"/>
</dbReference>
<dbReference type="Pfam" id="PF07508">
    <property type="entry name" value="Recombinase"/>
    <property type="match status" value="1"/>
</dbReference>
<dbReference type="InterPro" id="IPR011109">
    <property type="entry name" value="DNA_bind_recombinase_dom"/>
</dbReference>
<feature type="coiled-coil region" evidence="1">
    <location>
        <begin position="390"/>
        <end position="459"/>
    </location>
</feature>
<dbReference type="GO" id="GO:0000150">
    <property type="term" value="F:DNA strand exchange activity"/>
    <property type="evidence" value="ECO:0007669"/>
    <property type="project" value="InterPro"/>
</dbReference>
<proteinExistence type="predicted"/>
<dbReference type="InterPro" id="IPR006119">
    <property type="entry name" value="Resolv_N"/>
</dbReference>
<evidence type="ECO:0000259" key="2">
    <source>
        <dbReference type="PROSITE" id="PS51736"/>
    </source>
</evidence>
<evidence type="ECO:0000259" key="3">
    <source>
        <dbReference type="PROSITE" id="PS51737"/>
    </source>
</evidence>
<protein>
    <submittedName>
        <fullName evidence="4">Site-specific recombinase</fullName>
    </submittedName>
</protein>
<organism evidence="4">
    <name type="scientific">Clostridioides difficile</name>
    <name type="common">Peptoclostridium difficile</name>
    <dbReference type="NCBI Taxonomy" id="1496"/>
    <lineage>
        <taxon>Bacteria</taxon>
        <taxon>Bacillati</taxon>
        <taxon>Bacillota</taxon>
        <taxon>Clostridia</taxon>
        <taxon>Peptostreptococcales</taxon>
        <taxon>Peptostreptococcaceae</taxon>
        <taxon>Clostridioides</taxon>
    </lineage>
</organism>
<dbReference type="InterPro" id="IPR050639">
    <property type="entry name" value="SSR_resolvase"/>
</dbReference>
<dbReference type="CDD" id="cd00338">
    <property type="entry name" value="Ser_Recombinase"/>
    <property type="match status" value="1"/>
</dbReference>
<dbReference type="InterPro" id="IPR036162">
    <property type="entry name" value="Resolvase-like_N_sf"/>
</dbReference>
<keyword evidence="1" id="KW-0175">Coiled coil</keyword>
<dbReference type="AlphaFoldDB" id="A0A381IAN5"/>
<evidence type="ECO:0000313" key="4">
    <source>
        <dbReference type="EMBL" id="SUY24764.1"/>
    </source>
</evidence>
<accession>A0A381IAN5</accession>
<dbReference type="Gene3D" id="3.90.1750.20">
    <property type="entry name" value="Putative Large Serine Recombinase, Chain B, Domain 2"/>
    <property type="match status" value="1"/>
</dbReference>
<dbReference type="PANTHER" id="PTHR30461:SF23">
    <property type="entry name" value="DNA RECOMBINASE-RELATED"/>
    <property type="match status" value="1"/>
</dbReference>
<dbReference type="GO" id="GO:0003677">
    <property type="term" value="F:DNA binding"/>
    <property type="evidence" value="ECO:0007669"/>
    <property type="project" value="InterPro"/>
</dbReference>
<gene>
    <name evidence="4" type="ORF">NCTC13307_02451</name>
</gene>
<feature type="domain" description="Recombinase" evidence="3">
    <location>
        <begin position="182"/>
        <end position="311"/>
    </location>
</feature>
<evidence type="ECO:0000256" key="1">
    <source>
        <dbReference type="SAM" id="Coils"/>
    </source>
</evidence>
<dbReference type="Gene3D" id="3.40.50.1390">
    <property type="entry name" value="Resolvase, N-terminal catalytic domain"/>
    <property type="match status" value="1"/>
</dbReference>
<dbReference type="SUPFAM" id="SSF53041">
    <property type="entry name" value="Resolvase-like"/>
    <property type="match status" value="1"/>
</dbReference>
<dbReference type="InterPro" id="IPR025827">
    <property type="entry name" value="Zn_ribbon_recom_dom"/>
</dbReference>
<dbReference type="PANTHER" id="PTHR30461">
    <property type="entry name" value="DNA-INVERTASE FROM LAMBDOID PROPHAGE"/>
    <property type="match status" value="1"/>
</dbReference>
<dbReference type="SMART" id="SM00857">
    <property type="entry name" value="Resolvase"/>
    <property type="match status" value="1"/>
</dbReference>
<dbReference type="EMBL" id="UFWD01000001">
    <property type="protein sequence ID" value="SUY24764.1"/>
    <property type="molecule type" value="Genomic_DNA"/>
</dbReference>
<dbReference type="InterPro" id="IPR038109">
    <property type="entry name" value="DNA_bind_recomb_sf"/>
</dbReference>
<sequence length="521" mass="61037">MCFKYNQSVTEYNIFKGCDLMNVAIYLRKSRADEEAEHRGEFETLSRHKTTLLKLAREQNLNVIEIKEELVSGESIEYRPKMLELLGEIKNNNYDAVLVMDIDRLGRGNMQDQGLILDTFKKSKTKIITPRKTYDLNDEFDEEYSEFEAFMARKELKLISRRMQRGKIKSIEEGKFIAQAPPYGYDIKYLNNKERVLVINEDKATVVKIIFDMYLKGDGACKISNYLNELGYKTTTGRTWYEKGIRDIIKNKVYCGYIVWNKVERKRNSSRTRGIEEQIEVKGKHEPIISEDIWNKAQNIRKKRINSPTPNNKITNPLAGIVKCGYCNHTLIAKSNTTSNGYEKYMVCTNCKNKATKLYILENKILEVLNKWLVNYRLSLKDEKDNSKPENTLEHTLTNLNKELDTLEKQKERLHDFLEQGIYDNNTFGERLKILLSRIENAREAINKTNIDIEMQKERNTVKTQIVPQLEKILSEYTEEKEPYLKNILLKSVINYAVYKKEPNQKSDDFSLILYPNIPRD</sequence>
<feature type="domain" description="Resolvase/invertase-type recombinase catalytic" evidence="2">
    <location>
        <begin position="22"/>
        <end position="174"/>
    </location>
</feature>